<protein>
    <submittedName>
        <fullName evidence="1">Uncharacterized protein</fullName>
    </submittedName>
</protein>
<organism evidence="1 2">
    <name type="scientific">Gelidibacter sediminis</name>
    <dbReference type="NCBI Taxonomy" id="1608710"/>
    <lineage>
        <taxon>Bacteria</taxon>
        <taxon>Pseudomonadati</taxon>
        <taxon>Bacteroidota</taxon>
        <taxon>Flavobacteriia</taxon>
        <taxon>Flavobacteriales</taxon>
        <taxon>Flavobacteriaceae</taxon>
        <taxon>Gelidibacter</taxon>
    </lineage>
</organism>
<proteinExistence type="predicted"/>
<dbReference type="AlphaFoldDB" id="A0A4V3F999"/>
<name>A0A4V3F999_9FLAO</name>
<dbReference type="EMBL" id="SOBW01000008">
    <property type="protein sequence ID" value="TDU40286.1"/>
    <property type="molecule type" value="Genomic_DNA"/>
</dbReference>
<accession>A0A4V3F999</accession>
<evidence type="ECO:0000313" key="1">
    <source>
        <dbReference type="EMBL" id="TDU40286.1"/>
    </source>
</evidence>
<keyword evidence="2" id="KW-1185">Reference proteome</keyword>
<dbReference type="OrthoDB" id="1454737at2"/>
<dbReference type="Proteomes" id="UP000294689">
    <property type="component" value="Unassembled WGS sequence"/>
</dbReference>
<sequence length="65" mass="7509">MNTLENSLCASCEHLKYCCLTNDKRAIWSCSEYEVSEDHDQVFQEKFLNQANDLSALSSKEEVIF</sequence>
<comment type="caution">
    <text evidence="1">The sequence shown here is derived from an EMBL/GenBank/DDBJ whole genome shotgun (WGS) entry which is preliminary data.</text>
</comment>
<dbReference type="RefSeq" id="WP_133758310.1">
    <property type="nucleotide sequence ID" value="NZ_SOBW01000008.1"/>
</dbReference>
<gene>
    <name evidence="1" type="ORF">BXY82_2333</name>
</gene>
<evidence type="ECO:0000313" key="2">
    <source>
        <dbReference type="Proteomes" id="UP000294689"/>
    </source>
</evidence>
<reference evidence="1 2" key="1">
    <citation type="submission" date="2019-03" db="EMBL/GenBank/DDBJ databases">
        <title>Genomic Encyclopedia of Archaeal and Bacterial Type Strains, Phase II (KMG-II): from individual species to whole genera.</title>
        <authorList>
            <person name="Goeker M."/>
        </authorList>
    </citation>
    <scope>NUCLEOTIDE SEQUENCE [LARGE SCALE GENOMIC DNA]</scope>
    <source>
        <strain evidence="1 2">DSM 28135</strain>
    </source>
</reference>